<evidence type="ECO:0008006" key="9">
    <source>
        <dbReference type="Google" id="ProtNLM"/>
    </source>
</evidence>
<dbReference type="AlphaFoldDB" id="A0A9P6DY16"/>
<dbReference type="Pfam" id="PF15405">
    <property type="entry name" value="PH_5"/>
    <property type="match status" value="1"/>
</dbReference>
<dbReference type="SMART" id="SM00036">
    <property type="entry name" value="CNH"/>
    <property type="match status" value="1"/>
</dbReference>
<dbReference type="InterPro" id="IPR011993">
    <property type="entry name" value="PH-like_dom_sf"/>
</dbReference>
<accession>A0A9P6DY16</accession>
<evidence type="ECO:0000313" key="8">
    <source>
        <dbReference type="Proteomes" id="UP000886523"/>
    </source>
</evidence>
<keyword evidence="3" id="KW-0175">Coiled coil</keyword>
<dbReference type="SMART" id="SM00049">
    <property type="entry name" value="DEP"/>
    <property type="match status" value="1"/>
</dbReference>
<dbReference type="PANTHER" id="PTHR46572:SF2">
    <property type="entry name" value="RHO1 GDP-GTP EXCHANGE PROTEIN 1-RELATED"/>
    <property type="match status" value="1"/>
</dbReference>
<dbReference type="SUPFAM" id="SSF46785">
    <property type="entry name" value="Winged helix' DNA-binding domain"/>
    <property type="match status" value="1"/>
</dbReference>
<dbReference type="EMBL" id="MU128920">
    <property type="protein sequence ID" value="KAF9519006.1"/>
    <property type="molecule type" value="Genomic_DNA"/>
</dbReference>
<evidence type="ECO:0000313" key="7">
    <source>
        <dbReference type="EMBL" id="KAF9519006.1"/>
    </source>
</evidence>
<dbReference type="GO" id="GO:0005085">
    <property type="term" value="F:guanyl-nucleotide exchange factor activity"/>
    <property type="evidence" value="ECO:0007669"/>
    <property type="project" value="UniProtKB-KW"/>
</dbReference>
<dbReference type="PANTHER" id="PTHR46572">
    <property type="entry name" value="RHO1 GDP-GTP EXCHANGE PROTEIN 1-RELATED"/>
    <property type="match status" value="1"/>
</dbReference>
<dbReference type="PROSITE" id="PS50219">
    <property type="entry name" value="CNH"/>
    <property type="match status" value="1"/>
</dbReference>
<keyword evidence="1" id="KW-0597">Phosphoprotein</keyword>
<name>A0A9P6DY16_9AGAM</name>
<dbReference type="Pfam" id="PF00621">
    <property type="entry name" value="RhoGEF"/>
    <property type="match status" value="1"/>
</dbReference>
<feature type="domain" description="DH" evidence="5">
    <location>
        <begin position="218"/>
        <end position="405"/>
    </location>
</feature>
<dbReference type="PROSITE" id="PS50010">
    <property type="entry name" value="DH_2"/>
    <property type="match status" value="1"/>
</dbReference>
<feature type="region of interest" description="Disordered" evidence="4">
    <location>
        <begin position="498"/>
        <end position="528"/>
    </location>
</feature>
<dbReference type="InterPro" id="IPR036390">
    <property type="entry name" value="WH_DNA-bd_sf"/>
</dbReference>
<keyword evidence="8" id="KW-1185">Reference proteome</keyword>
<dbReference type="CDD" id="cd00160">
    <property type="entry name" value="RhoGEF"/>
    <property type="match status" value="1"/>
</dbReference>
<gene>
    <name evidence="7" type="ORF">BS47DRAFT_1410710</name>
</gene>
<comment type="caution">
    <text evidence="7">The sequence shown here is derived from an EMBL/GenBank/DDBJ whole genome shotgun (WGS) entry which is preliminary data.</text>
</comment>
<dbReference type="InterPro" id="IPR052233">
    <property type="entry name" value="Rho-type_GEFs"/>
</dbReference>
<dbReference type="GO" id="GO:0035556">
    <property type="term" value="P:intracellular signal transduction"/>
    <property type="evidence" value="ECO:0007669"/>
    <property type="project" value="InterPro"/>
</dbReference>
<feature type="coiled-coil region" evidence="3">
    <location>
        <begin position="205"/>
        <end position="232"/>
    </location>
</feature>
<evidence type="ECO:0000256" key="4">
    <source>
        <dbReference type="SAM" id="MobiDB-lite"/>
    </source>
</evidence>
<feature type="domain" description="CNH" evidence="6">
    <location>
        <begin position="602"/>
        <end position="908"/>
    </location>
</feature>
<reference evidence="7" key="1">
    <citation type="journal article" date="2020" name="Nat. Commun.">
        <title>Large-scale genome sequencing of mycorrhizal fungi provides insights into the early evolution of symbiotic traits.</title>
        <authorList>
            <person name="Miyauchi S."/>
            <person name="Kiss E."/>
            <person name="Kuo A."/>
            <person name="Drula E."/>
            <person name="Kohler A."/>
            <person name="Sanchez-Garcia M."/>
            <person name="Morin E."/>
            <person name="Andreopoulos B."/>
            <person name="Barry K.W."/>
            <person name="Bonito G."/>
            <person name="Buee M."/>
            <person name="Carver A."/>
            <person name="Chen C."/>
            <person name="Cichocki N."/>
            <person name="Clum A."/>
            <person name="Culley D."/>
            <person name="Crous P.W."/>
            <person name="Fauchery L."/>
            <person name="Girlanda M."/>
            <person name="Hayes R.D."/>
            <person name="Keri Z."/>
            <person name="LaButti K."/>
            <person name="Lipzen A."/>
            <person name="Lombard V."/>
            <person name="Magnuson J."/>
            <person name="Maillard F."/>
            <person name="Murat C."/>
            <person name="Nolan M."/>
            <person name="Ohm R.A."/>
            <person name="Pangilinan J."/>
            <person name="Pereira M.F."/>
            <person name="Perotto S."/>
            <person name="Peter M."/>
            <person name="Pfister S."/>
            <person name="Riley R."/>
            <person name="Sitrit Y."/>
            <person name="Stielow J.B."/>
            <person name="Szollosi G."/>
            <person name="Zifcakova L."/>
            <person name="Stursova M."/>
            <person name="Spatafora J.W."/>
            <person name="Tedersoo L."/>
            <person name="Vaario L.M."/>
            <person name="Yamada A."/>
            <person name="Yan M."/>
            <person name="Wang P."/>
            <person name="Xu J."/>
            <person name="Bruns T."/>
            <person name="Baldrian P."/>
            <person name="Vilgalys R."/>
            <person name="Dunand C."/>
            <person name="Henrissat B."/>
            <person name="Grigoriev I.V."/>
            <person name="Hibbett D."/>
            <person name="Nagy L.G."/>
            <person name="Martin F.M."/>
        </authorList>
    </citation>
    <scope>NUCLEOTIDE SEQUENCE</scope>
    <source>
        <strain evidence="7">UP504</strain>
    </source>
</reference>
<keyword evidence="2" id="KW-0344">Guanine-nucleotide releasing factor</keyword>
<dbReference type="OrthoDB" id="2272012at2759"/>
<dbReference type="InterPro" id="IPR041675">
    <property type="entry name" value="PH_5"/>
</dbReference>
<protein>
    <recommendedName>
        <fullName evidence="9">Rho guanyl-nucleotide exchange factor</fullName>
    </recommendedName>
</protein>
<dbReference type="Gene3D" id="1.10.10.10">
    <property type="entry name" value="Winged helix-like DNA-binding domain superfamily/Winged helix DNA-binding domain"/>
    <property type="match status" value="1"/>
</dbReference>
<evidence type="ECO:0000256" key="1">
    <source>
        <dbReference type="ARBA" id="ARBA00022553"/>
    </source>
</evidence>
<dbReference type="Gene3D" id="2.30.29.30">
    <property type="entry name" value="Pleckstrin-homology domain (PH domain)/Phosphotyrosine-binding domain (PTB)"/>
    <property type="match status" value="1"/>
</dbReference>
<dbReference type="CDD" id="cd04435">
    <property type="entry name" value="DEP_fRom2"/>
    <property type="match status" value="1"/>
</dbReference>
<dbReference type="SMART" id="SM00325">
    <property type="entry name" value="RhoGEF"/>
    <property type="match status" value="1"/>
</dbReference>
<organism evidence="7 8">
    <name type="scientific">Hydnum rufescens UP504</name>
    <dbReference type="NCBI Taxonomy" id="1448309"/>
    <lineage>
        <taxon>Eukaryota</taxon>
        <taxon>Fungi</taxon>
        <taxon>Dikarya</taxon>
        <taxon>Basidiomycota</taxon>
        <taxon>Agaricomycotina</taxon>
        <taxon>Agaricomycetes</taxon>
        <taxon>Cantharellales</taxon>
        <taxon>Hydnaceae</taxon>
        <taxon>Hydnum</taxon>
    </lineage>
</organism>
<dbReference type="SUPFAM" id="SSF50729">
    <property type="entry name" value="PH domain-like"/>
    <property type="match status" value="1"/>
</dbReference>
<dbReference type="InterPro" id="IPR000591">
    <property type="entry name" value="DEP_dom"/>
</dbReference>
<dbReference type="Pfam" id="PF00610">
    <property type="entry name" value="DEP"/>
    <property type="match status" value="1"/>
</dbReference>
<evidence type="ECO:0000259" key="5">
    <source>
        <dbReference type="PROSITE" id="PS50010"/>
    </source>
</evidence>
<dbReference type="Pfam" id="PF00780">
    <property type="entry name" value="CNH"/>
    <property type="match status" value="1"/>
</dbReference>
<proteinExistence type="predicted"/>
<dbReference type="InterPro" id="IPR035899">
    <property type="entry name" value="DBL_dom_sf"/>
</dbReference>
<sequence length="1000" mass="114175">MPPVPRAHVEPRRSAIVYAALLSRVAEAFRDRIALAERVKDGLTYKDAFDGRDAVTKIAEIIKTTDRNLALLLGRALDAQKFFHDVTYDHRLRDSANELFQFRTALPIEMEGSTGTTATLQRFDSVKYDDVDEVPLPSGVFTLLTDCYSPTCTKDRLCYSIACPRRLEQQARLNLQPQPGLKRTLSRESLGDLVEPGTLWIHSVSQEVADSISDLEKKRQEAINEVMYTERDFVRDMEYLRDQWIKPLSIRDIIPESRRMDFVTQVFWNVHEIIAVNTKLRDALTKRQKQRVIVDSIGDVLLETVPFFEPFVKYGSHQLYGKYEFEKEKNSNPTFSHFVDEVERLPESRKLELNGYLTKPTTRLARYPLLLEVCLKYTPDDHPDKLALPKAIKIVREFLSRVNIESGKTENRFNLLQLDQQLVFRPGEAEDLRLRDENRELIYKGPLKRSQSDNSDIELFLFDHALLVVKSKTKHEQYKVLRKPIPLELLLISPTAEDPSLTRGTANRPKPGLITKQNANSRPPPGMHPLAPIPSTKPDPKGGFPITFIHLGRKGYTLTLWANTYISRKKWIDSIVKQQEVLRERSSIFEPWTITSGFFTGLNRVNCAAPLNCRTIAELLMYRSRSTDSLWTDDGVYFSDLRDLAREPVKMLALMDVTQVDVLEEHQLLIVLSERAVITFPLEALDARDPSAGLKLAKRVSSHTSFFKAGMCLGRMLVCVVKASALSTTIKTLEPIDQQRQERNKPTFKKRLQGGNDTLRVFKEFYIPVESSSIHFMRTKLCVGCTKGFEIVDLETLDAQGLLDPNDTSLDFLQKREGVRPMAIYRVDSEFLLCYEDFAFYINKNGWRSRPNWIIHWEGTPTSFALHYPYVLAFEPTFIEIRHIHTGLMAQVIPGTNLSCLFADTPPSTNTAAVRYHNHRPYGGGPSISRPPMLYNNTYALQPQAPFYRRDPYLRDEIILTMDDRVVGLRLANTPLPSVSDAASSTAVSFTSYASTTTVR</sequence>
<dbReference type="InterPro" id="IPR036388">
    <property type="entry name" value="WH-like_DNA-bd_sf"/>
</dbReference>
<evidence type="ECO:0000256" key="3">
    <source>
        <dbReference type="SAM" id="Coils"/>
    </source>
</evidence>
<dbReference type="SUPFAM" id="SSF48065">
    <property type="entry name" value="DBL homology domain (DH-domain)"/>
    <property type="match status" value="1"/>
</dbReference>
<dbReference type="InterPro" id="IPR000219">
    <property type="entry name" value="DH_dom"/>
</dbReference>
<evidence type="ECO:0000259" key="6">
    <source>
        <dbReference type="PROSITE" id="PS50219"/>
    </source>
</evidence>
<dbReference type="InterPro" id="IPR001180">
    <property type="entry name" value="CNH_dom"/>
</dbReference>
<dbReference type="Proteomes" id="UP000886523">
    <property type="component" value="Unassembled WGS sequence"/>
</dbReference>
<dbReference type="Gene3D" id="1.20.900.10">
    <property type="entry name" value="Dbl homology (DH) domain"/>
    <property type="match status" value="1"/>
</dbReference>
<evidence type="ECO:0000256" key="2">
    <source>
        <dbReference type="ARBA" id="ARBA00022658"/>
    </source>
</evidence>